<sequence>MGTDRTDIEHVADGVHLVHGSDTNWTILTEGDAVTLIDTGYPGDRRALLDSLTAVGRSPEAVSAVLITHAHNDHLGSAEYLRRTYGVPVYLHEAEVPHARRDFLHQVTVGQVARNAWRPGVLPWSVRALRHGGTAHVPVGAPKPFPAPGRLDVPGRPVPVHTPGHTAGHCAYHLPEAGIVVSGDALVTGHPIARADGPQLLPAMFHHDRTGALASLDALEALEGDALLPGHGPLRRGPVREAARRARARAF</sequence>
<dbReference type="PANTHER" id="PTHR42951:SF14">
    <property type="entry name" value="METALLO-BETA-LACTAMASE SUPERFAMILY PROTEIN"/>
    <property type="match status" value="1"/>
</dbReference>
<feature type="domain" description="Metallo-beta-lactamase" evidence="1">
    <location>
        <begin position="22"/>
        <end position="231"/>
    </location>
</feature>
<reference evidence="2" key="1">
    <citation type="journal article" date="2014" name="Int. J. Syst. Evol. Microbiol.">
        <title>Complete genome sequence of Corynebacterium casei LMG S-19264T (=DSM 44701T), isolated from a smear-ripened cheese.</title>
        <authorList>
            <consortium name="US DOE Joint Genome Institute (JGI-PGF)"/>
            <person name="Walter F."/>
            <person name="Albersmeier A."/>
            <person name="Kalinowski J."/>
            <person name="Ruckert C."/>
        </authorList>
    </citation>
    <scope>NUCLEOTIDE SEQUENCE</scope>
    <source>
        <strain evidence="2">JCM 4790</strain>
    </source>
</reference>
<name>A0A918KSW6_9ACTN</name>
<evidence type="ECO:0000313" key="3">
    <source>
        <dbReference type="Proteomes" id="UP000619244"/>
    </source>
</evidence>
<dbReference type="InterPro" id="IPR050855">
    <property type="entry name" value="NDM-1-like"/>
</dbReference>
<dbReference type="PANTHER" id="PTHR42951">
    <property type="entry name" value="METALLO-BETA-LACTAMASE DOMAIN-CONTAINING"/>
    <property type="match status" value="1"/>
</dbReference>
<organism evidence="2 3">
    <name type="scientific">Streptomyces minutiscleroticus</name>
    <dbReference type="NCBI Taxonomy" id="68238"/>
    <lineage>
        <taxon>Bacteria</taxon>
        <taxon>Bacillati</taxon>
        <taxon>Actinomycetota</taxon>
        <taxon>Actinomycetes</taxon>
        <taxon>Kitasatosporales</taxon>
        <taxon>Streptomycetaceae</taxon>
        <taxon>Streptomyces</taxon>
    </lineage>
</organism>
<dbReference type="RefSeq" id="WP_190190972.1">
    <property type="nucleotide sequence ID" value="NZ_BMVU01000013.1"/>
</dbReference>
<dbReference type="Gene3D" id="3.60.15.10">
    <property type="entry name" value="Ribonuclease Z/Hydroxyacylglutathione hydrolase-like"/>
    <property type="match status" value="1"/>
</dbReference>
<accession>A0A918KSW6</accession>
<proteinExistence type="predicted"/>
<dbReference type="EMBL" id="BMVU01000013">
    <property type="protein sequence ID" value="GGX75914.1"/>
    <property type="molecule type" value="Genomic_DNA"/>
</dbReference>
<dbReference type="CDD" id="cd07721">
    <property type="entry name" value="yflN-like_MBL-fold"/>
    <property type="match status" value="1"/>
</dbReference>
<dbReference type="SMART" id="SM00849">
    <property type="entry name" value="Lactamase_B"/>
    <property type="match status" value="1"/>
</dbReference>
<dbReference type="Pfam" id="PF00753">
    <property type="entry name" value="Lactamase_B"/>
    <property type="match status" value="1"/>
</dbReference>
<dbReference type="SUPFAM" id="SSF56281">
    <property type="entry name" value="Metallo-hydrolase/oxidoreductase"/>
    <property type="match status" value="1"/>
</dbReference>
<gene>
    <name evidence="2" type="ORF">GCM10010358_32840</name>
</gene>
<protein>
    <submittedName>
        <fullName evidence="2">MBL fold metallo-hydrolase</fullName>
    </submittedName>
</protein>
<evidence type="ECO:0000313" key="2">
    <source>
        <dbReference type="EMBL" id="GGX75914.1"/>
    </source>
</evidence>
<comment type="caution">
    <text evidence="2">The sequence shown here is derived from an EMBL/GenBank/DDBJ whole genome shotgun (WGS) entry which is preliminary data.</text>
</comment>
<dbReference type="Proteomes" id="UP000619244">
    <property type="component" value="Unassembled WGS sequence"/>
</dbReference>
<dbReference type="AlphaFoldDB" id="A0A918KSW6"/>
<reference evidence="2" key="2">
    <citation type="submission" date="2020-09" db="EMBL/GenBank/DDBJ databases">
        <authorList>
            <person name="Sun Q."/>
            <person name="Ohkuma M."/>
        </authorList>
    </citation>
    <scope>NUCLEOTIDE SEQUENCE</scope>
    <source>
        <strain evidence="2">JCM 4790</strain>
    </source>
</reference>
<dbReference type="InterPro" id="IPR036866">
    <property type="entry name" value="RibonucZ/Hydroxyglut_hydro"/>
</dbReference>
<evidence type="ECO:0000259" key="1">
    <source>
        <dbReference type="SMART" id="SM00849"/>
    </source>
</evidence>
<keyword evidence="3" id="KW-1185">Reference proteome</keyword>
<dbReference type="InterPro" id="IPR001279">
    <property type="entry name" value="Metallo-B-lactamas"/>
</dbReference>